<evidence type="ECO:0000256" key="2">
    <source>
        <dbReference type="PROSITE-ProRule" id="PRU00124"/>
    </source>
</evidence>
<dbReference type="SMART" id="SM00192">
    <property type="entry name" value="LDLa"/>
    <property type="match status" value="1"/>
</dbReference>
<comment type="caution">
    <text evidence="2">Lacks conserved residue(s) required for the propagation of feature annotation.</text>
</comment>
<keyword evidence="4" id="KW-0812">Transmembrane</keyword>
<evidence type="ECO:0000256" key="1">
    <source>
        <dbReference type="ARBA" id="ARBA00023157"/>
    </source>
</evidence>
<keyword evidence="8" id="KW-1185">Reference proteome</keyword>
<dbReference type="PROSITE" id="PS50068">
    <property type="entry name" value="LDLRA_2"/>
    <property type="match status" value="1"/>
</dbReference>
<dbReference type="InterPro" id="IPR007110">
    <property type="entry name" value="Ig-like_dom"/>
</dbReference>
<dbReference type="InterPro" id="IPR003599">
    <property type="entry name" value="Ig_sub"/>
</dbReference>
<dbReference type="InterPro" id="IPR013783">
    <property type="entry name" value="Ig-like_fold"/>
</dbReference>
<dbReference type="EMBL" id="BMAO01032643">
    <property type="protein sequence ID" value="GFQ83632.1"/>
    <property type="molecule type" value="Genomic_DNA"/>
</dbReference>
<dbReference type="Pfam" id="PF00047">
    <property type="entry name" value="ig"/>
    <property type="match status" value="1"/>
</dbReference>
<keyword evidence="1 2" id="KW-1015">Disulfide bond</keyword>
<feature type="transmembrane region" description="Helical" evidence="4">
    <location>
        <begin position="264"/>
        <end position="287"/>
    </location>
</feature>
<dbReference type="Proteomes" id="UP000887116">
    <property type="component" value="Unassembled WGS sequence"/>
</dbReference>
<keyword evidence="4" id="KW-0472">Membrane</keyword>
<gene>
    <name evidence="7" type="primary">AVEN_257457_1</name>
    <name evidence="7" type="ORF">TNCT_189551</name>
</gene>
<dbReference type="InterPro" id="IPR013151">
    <property type="entry name" value="Immunoglobulin_dom"/>
</dbReference>
<feature type="disulfide bond" evidence="2">
    <location>
        <begin position="158"/>
        <end position="176"/>
    </location>
</feature>
<dbReference type="AlphaFoldDB" id="A0A8X6FLM2"/>
<dbReference type="OrthoDB" id="2019384at2759"/>
<comment type="caution">
    <text evidence="7">The sequence shown here is derived from an EMBL/GenBank/DDBJ whole genome shotgun (WGS) entry which is preliminary data.</text>
</comment>
<feature type="domain" description="Ig-like" evidence="6">
    <location>
        <begin position="20"/>
        <end position="118"/>
    </location>
</feature>
<dbReference type="SUPFAM" id="SSF48726">
    <property type="entry name" value="Immunoglobulin"/>
    <property type="match status" value="1"/>
</dbReference>
<proteinExistence type="predicted"/>
<feature type="disulfide bond" evidence="2">
    <location>
        <begin position="151"/>
        <end position="163"/>
    </location>
</feature>
<evidence type="ECO:0000256" key="5">
    <source>
        <dbReference type="SAM" id="SignalP"/>
    </source>
</evidence>
<name>A0A8X6FLM2_TRICU</name>
<dbReference type="InterPro" id="IPR036055">
    <property type="entry name" value="LDL_receptor-like_sf"/>
</dbReference>
<dbReference type="InterPro" id="IPR036179">
    <property type="entry name" value="Ig-like_dom_sf"/>
</dbReference>
<dbReference type="SMART" id="SM00409">
    <property type="entry name" value="IG"/>
    <property type="match status" value="1"/>
</dbReference>
<dbReference type="InterPro" id="IPR002172">
    <property type="entry name" value="LDrepeatLR_classA_rpt"/>
</dbReference>
<accession>A0A8X6FLM2</accession>
<feature type="compositionally biased region" description="Polar residues" evidence="3">
    <location>
        <begin position="388"/>
        <end position="416"/>
    </location>
</feature>
<dbReference type="Gene3D" id="2.60.40.10">
    <property type="entry name" value="Immunoglobulins"/>
    <property type="match status" value="1"/>
</dbReference>
<protein>
    <submittedName>
        <fullName evidence="7">Ig-like domain-containing protein</fullName>
    </submittedName>
</protein>
<organism evidence="7 8">
    <name type="scientific">Trichonephila clavata</name>
    <name type="common">Joro spider</name>
    <name type="synonym">Nephila clavata</name>
    <dbReference type="NCBI Taxonomy" id="2740835"/>
    <lineage>
        <taxon>Eukaryota</taxon>
        <taxon>Metazoa</taxon>
        <taxon>Ecdysozoa</taxon>
        <taxon>Arthropoda</taxon>
        <taxon>Chelicerata</taxon>
        <taxon>Arachnida</taxon>
        <taxon>Araneae</taxon>
        <taxon>Araneomorphae</taxon>
        <taxon>Entelegynae</taxon>
        <taxon>Araneoidea</taxon>
        <taxon>Nephilidae</taxon>
        <taxon>Trichonephila</taxon>
    </lineage>
</organism>
<keyword evidence="4" id="KW-1133">Transmembrane helix</keyword>
<dbReference type="Pfam" id="PF00057">
    <property type="entry name" value="Ldl_recept_a"/>
    <property type="match status" value="1"/>
</dbReference>
<evidence type="ECO:0000313" key="8">
    <source>
        <dbReference type="Proteomes" id="UP000887116"/>
    </source>
</evidence>
<evidence type="ECO:0000259" key="6">
    <source>
        <dbReference type="PROSITE" id="PS50835"/>
    </source>
</evidence>
<dbReference type="SUPFAM" id="SSF57424">
    <property type="entry name" value="LDL receptor-like module"/>
    <property type="match status" value="1"/>
</dbReference>
<dbReference type="PROSITE" id="PS50835">
    <property type="entry name" value="IG_LIKE"/>
    <property type="match status" value="1"/>
</dbReference>
<feature type="signal peptide" evidence="5">
    <location>
        <begin position="1"/>
        <end position="16"/>
    </location>
</feature>
<dbReference type="CDD" id="cd00112">
    <property type="entry name" value="LDLa"/>
    <property type="match status" value="1"/>
</dbReference>
<feature type="region of interest" description="Disordered" evidence="3">
    <location>
        <begin position="374"/>
        <end position="416"/>
    </location>
</feature>
<feature type="chain" id="PRO_5036505670" evidence="5">
    <location>
        <begin position="17"/>
        <end position="416"/>
    </location>
</feature>
<evidence type="ECO:0000313" key="7">
    <source>
        <dbReference type="EMBL" id="GFQ83632.1"/>
    </source>
</evidence>
<reference evidence="7" key="1">
    <citation type="submission" date="2020-07" db="EMBL/GenBank/DDBJ databases">
        <title>Multicomponent nature underlies the extraordinary mechanical properties of spider dragline silk.</title>
        <authorList>
            <person name="Kono N."/>
            <person name="Nakamura H."/>
            <person name="Mori M."/>
            <person name="Yoshida Y."/>
            <person name="Ohtoshi R."/>
            <person name="Malay A.D."/>
            <person name="Moran D.A.P."/>
            <person name="Tomita M."/>
            <person name="Numata K."/>
            <person name="Arakawa K."/>
        </authorList>
    </citation>
    <scope>NUCLEOTIDE SEQUENCE</scope>
</reference>
<dbReference type="Gene3D" id="4.10.400.10">
    <property type="entry name" value="Low-density Lipoprotein Receptor"/>
    <property type="match status" value="1"/>
</dbReference>
<sequence>MRSLTVALFLINCLFADSHLTLTIIPFGKDIVLEENTDLNLTCRVITKERANTRFELSWKLPTKSNAPSKSNGNGDRITVYQRNDQLTVTIHNLQEDDTGLYVCKLQDKGLIWTRKISVFVRSKTEAKAMNDGFMKMNGRKDQEKGRKKKCVEPFFDCGSGLCISKHYVCDGYVDCPSGYDEAFKYCGQDACHGKILCDGRCIPKEMCCDSSVEPNCTANYVMPCCHKILHPGLYQYGAFHGDVNPSPCSSSEDCHYFGFGNSILYIVASCAGVIMIVSTVIMFLACRICSRHSEELQRWARVPTSGMHRQYLQGVTALRDSDSTDNIDFLFEDINSDVYQGNSGSESPDDFVLLNFVPGYGFEIADCGPKPPPYTENVIGIPPPPYESSNDVSESNKNVSPEESTAAQNDETPNE</sequence>
<keyword evidence="5" id="KW-0732">Signal</keyword>
<evidence type="ECO:0000256" key="3">
    <source>
        <dbReference type="SAM" id="MobiDB-lite"/>
    </source>
</evidence>
<evidence type="ECO:0000256" key="4">
    <source>
        <dbReference type="SAM" id="Phobius"/>
    </source>
</evidence>